<dbReference type="PANTHER" id="PTHR42977">
    <property type="entry name" value="HYDROLASE-RELATED"/>
    <property type="match status" value="1"/>
</dbReference>
<dbReference type="Pfam" id="PF00561">
    <property type="entry name" value="Abhydrolase_1"/>
    <property type="match status" value="1"/>
</dbReference>
<gene>
    <name evidence="3" type="primary">oleB</name>
    <name evidence="3" type="ORF">NSPWAT_1579</name>
</gene>
<dbReference type="InterPro" id="IPR000639">
    <property type="entry name" value="Epox_hydrolase-like"/>
</dbReference>
<keyword evidence="3" id="KW-0456">Lyase</keyword>
<dbReference type="SUPFAM" id="SSF53474">
    <property type="entry name" value="alpha/beta-Hydrolases"/>
    <property type="match status" value="1"/>
</dbReference>
<keyword evidence="4" id="KW-1185">Reference proteome</keyword>
<proteinExistence type="predicted"/>
<dbReference type="PRINTS" id="PR00412">
    <property type="entry name" value="EPOXHYDRLASE"/>
</dbReference>
<evidence type="ECO:0000313" key="4">
    <source>
        <dbReference type="Proteomes" id="UP001157733"/>
    </source>
</evidence>
<evidence type="ECO:0000313" key="3">
    <source>
        <dbReference type="EMBL" id="CAI2718438.1"/>
    </source>
</evidence>
<protein>
    <submittedName>
        <fullName evidence="3">Cis-3-alkyl-4-alkyloxetan-2-one decarboxylase</fullName>
        <ecNumber evidence="3">4.1.1.114</ecNumber>
    </submittedName>
</protein>
<dbReference type="Proteomes" id="UP001157733">
    <property type="component" value="Chromosome"/>
</dbReference>
<dbReference type="InterPro" id="IPR000073">
    <property type="entry name" value="AB_hydrolase_1"/>
</dbReference>
<organism evidence="3 4">
    <name type="scientific">Nitrospina watsonii</name>
    <dbReference type="NCBI Taxonomy" id="1323948"/>
    <lineage>
        <taxon>Bacteria</taxon>
        <taxon>Pseudomonadati</taxon>
        <taxon>Nitrospinota/Tectimicrobiota group</taxon>
        <taxon>Nitrospinota</taxon>
        <taxon>Nitrospinia</taxon>
        <taxon>Nitrospinales</taxon>
        <taxon>Nitrospinaceae</taxon>
        <taxon>Nitrospina</taxon>
    </lineage>
</organism>
<dbReference type="PANTHER" id="PTHR42977:SF3">
    <property type="entry name" value="AB HYDROLASE-1 DOMAIN-CONTAINING PROTEIN"/>
    <property type="match status" value="1"/>
</dbReference>
<keyword evidence="1" id="KW-0378">Hydrolase</keyword>
<feature type="domain" description="AB hydrolase-1" evidence="2">
    <location>
        <begin position="38"/>
        <end position="278"/>
    </location>
</feature>
<sequence>MVTDVCLDELKNIYPFESHYLDLNELRYHYLDEGQGETLLMLHGNPTWSFYYRNLVRGLRSQYRCVVPDHMGCGLSDKPQDYNYTLSQHIDNLERLIEKLSLDNITLVMHDWGGAIGMGLAVRHPEKIKRLVLFNTAAFRTDRIPFSINLCRQPVIGPVAILNFNLFARMALVWACRQRDRMTAEVKRGYLAPYNSVENRIATLRFVQDIPMHPAVPSYPVVEHIESKLGFFRDRPVQLIWGMKDFCFNDYFLQRWKTYFPEAEIHQVEEGGHYIVEDAYEEIIPWMIQFFKRNAI</sequence>
<dbReference type="Gene3D" id="3.40.50.1820">
    <property type="entry name" value="alpha/beta hydrolase"/>
    <property type="match status" value="1"/>
</dbReference>
<evidence type="ECO:0000259" key="2">
    <source>
        <dbReference type="Pfam" id="PF00561"/>
    </source>
</evidence>
<dbReference type="GO" id="GO:0016829">
    <property type="term" value="F:lyase activity"/>
    <property type="evidence" value="ECO:0007669"/>
    <property type="project" value="UniProtKB-KW"/>
</dbReference>
<dbReference type="RefSeq" id="WP_282011336.1">
    <property type="nucleotide sequence ID" value="NZ_OX336137.1"/>
</dbReference>
<dbReference type="PRINTS" id="PR00111">
    <property type="entry name" value="ABHYDROLASE"/>
</dbReference>
<accession>A0ABM9HED6</accession>
<evidence type="ECO:0000256" key="1">
    <source>
        <dbReference type="ARBA" id="ARBA00022801"/>
    </source>
</evidence>
<name>A0ABM9HED6_9BACT</name>
<reference evidence="3 4" key="1">
    <citation type="submission" date="2022-09" db="EMBL/GenBank/DDBJ databases">
        <authorList>
            <person name="Kop L."/>
        </authorList>
    </citation>
    <scope>NUCLEOTIDE SEQUENCE [LARGE SCALE GENOMIC DNA]</scope>
    <source>
        <strain evidence="3 4">347</strain>
    </source>
</reference>
<dbReference type="EC" id="4.1.1.114" evidence="3"/>
<dbReference type="InterPro" id="IPR029058">
    <property type="entry name" value="AB_hydrolase_fold"/>
</dbReference>
<dbReference type="InterPro" id="IPR051340">
    <property type="entry name" value="Haloalkane_dehalogenase"/>
</dbReference>
<dbReference type="EMBL" id="OX336137">
    <property type="protein sequence ID" value="CAI2718438.1"/>
    <property type="molecule type" value="Genomic_DNA"/>
</dbReference>